<dbReference type="AlphaFoldDB" id="A0A6L5BUQ1"/>
<evidence type="ECO:0000313" key="3">
    <source>
        <dbReference type="Proteomes" id="UP000475265"/>
    </source>
</evidence>
<feature type="region of interest" description="Disordered" evidence="1">
    <location>
        <begin position="1"/>
        <end position="22"/>
    </location>
</feature>
<comment type="caution">
    <text evidence="2">The sequence shown here is derived from an EMBL/GenBank/DDBJ whole genome shotgun (WGS) entry which is preliminary data.</text>
</comment>
<dbReference type="AntiFam" id="ANF00178">
    <property type="entry name" value="Shadow ORF (opposite dhbF)"/>
</dbReference>
<sequence>MVDHDHPTAIEQGAPHVHGAGVERRVRSESDAVLLIEIGVTVVDHQPIDRPVRHQHALGLAGGTGGVHDVGDGFGGLRQCRVVSGLAVQIQPVQIDTARTFRHFLIAERQQHRGLAVFQHEALAFQGRIAIQRHIGRRAFERRQLTGQQVEGARQQDRHAVVRLHVQADQVMRQLVGPLIQCGVAQGFLTVHRRDRVRCTCHLRFEQRQDGFVLGIGAGGGVEIHQQLAAFGVRQDLQVAQRCLRRLFQRLGQLLQRGVHVGADACGADAFLHQGAQQETRAQVIHRQGQRIVGAFFGTKVFHTLPCARGFSRDFAGRAVAVIEQGAEQRRR</sequence>
<dbReference type="Proteomes" id="UP000475265">
    <property type="component" value="Unassembled WGS sequence"/>
</dbReference>
<protein>
    <submittedName>
        <fullName evidence="2">Uncharacterized protein</fullName>
    </submittedName>
</protein>
<name>A0A6L5BUQ1_9PSED</name>
<evidence type="ECO:0000313" key="2">
    <source>
        <dbReference type="EMBL" id="KAF2392050.1"/>
    </source>
</evidence>
<dbReference type="EMBL" id="JAAAXX010000002">
    <property type="protein sequence ID" value="KAF2392050.1"/>
    <property type="molecule type" value="Genomic_DNA"/>
</dbReference>
<reference evidence="2 3" key="1">
    <citation type="submission" date="2019-12" db="EMBL/GenBank/DDBJ databases">
        <title>Endophytic bacteria associated with Panax ginseng seedlings.</title>
        <authorList>
            <person name="Park J.M."/>
            <person name="Shin R."/>
            <person name="Jo S.H."/>
        </authorList>
    </citation>
    <scope>NUCLEOTIDE SEQUENCE [LARGE SCALE GENOMIC DNA]</scope>
    <source>
        <strain evidence="2 3">PgKB32</strain>
    </source>
</reference>
<evidence type="ECO:0000256" key="1">
    <source>
        <dbReference type="SAM" id="MobiDB-lite"/>
    </source>
</evidence>
<organism evidence="2 3">
    <name type="scientific">Pseudomonas frederiksbergensis</name>
    <dbReference type="NCBI Taxonomy" id="104087"/>
    <lineage>
        <taxon>Bacteria</taxon>
        <taxon>Pseudomonadati</taxon>
        <taxon>Pseudomonadota</taxon>
        <taxon>Gammaproteobacteria</taxon>
        <taxon>Pseudomonadales</taxon>
        <taxon>Pseudomonadaceae</taxon>
        <taxon>Pseudomonas</taxon>
    </lineage>
</organism>
<proteinExistence type="predicted"/>
<accession>A0A6L5BUQ1</accession>
<gene>
    <name evidence="2" type="ORF">FX983_06535</name>
</gene>